<dbReference type="PROSITE" id="PS50850">
    <property type="entry name" value="MFS"/>
    <property type="match status" value="1"/>
</dbReference>
<comment type="subcellular location">
    <subcellularLocation>
        <location evidence="1">Membrane</location>
        <topology evidence="1">Multi-pass membrane protein</topology>
    </subcellularLocation>
</comment>
<dbReference type="EMBL" id="CAJNOC010003477">
    <property type="protein sequence ID" value="CAF0984287.1"/>
    <property type="molecule type" value="Genomic_DNA"/>
</dbReference>
<dbReference type="SUPFAM" id="SSF103473">
    <property type="entry name" value="MFS general substrate transporter"/>
    <property type="match status" value="1"/>
</dbReference>
<feature type="transmembrane region" description="Helical" evidence="5">
    <location>
        <begin position="12"/>
        <end position="32"/>
    </location>
</feature>
<comment type="caution">
    <text evidence="7">The sequence shown here is derived from an EMBL/GenBank/DDBJ whole genome shotgun (WGS) entry which is preliminary data.</text>
</comment>
<proteinExistence type="predicted"/>
<feature type="transmembrane region" description="Helical" evidence="5">
    <location>
        <begin position="383"/>
        <end position="401"/>
    </location>
</feature>
<dbReference type="Pfam" id="PF07690">
    <property type="entry name" value="MFS_1"/>
    <property type="match status" value="1"/>
</dbReference>
<evidence type="ECO:0000313" key="7">
    <source>
        <dbReference type="EMBL" id="CAF0984287.1"/>
    </source>
</evidence>
<evidence type="ECO:0000256" key="3">
    <source>
        <dbReference type="ARBA" id="ARBA00022989"/>
    </source>
</evidence>
<dbReference type="AlphaFoldDB" id="A0A814FDE5"/>
<keyword evidence="3 5" id="KW-1133">Transmembrane helix</keyword>
<dbReference type="PANTHER" id="PTHR23510:SF16">
    <property type="entry name" value="MAJOR FACILITATOR SUPERFAMILY (MFS) PROFILE DOMAIN-CONTAINING PROTEIN"/>
    <property type="match status" value="1"/>
</dbReference>
<feature type="transmembrane region" description="Helical" evidence="5">
    <location>
        <begin position="344"/>
        <end position="371"/>
    </location>
</feature>
<dbReference type="Gene3D" id="1.20.1250.20">
    <property type="entry name" value="MFS general substrate transporter like domains"/>
    <property type="match status" value="1"/>
</dbReference>
<dbReference type="InterPro" id="IPR036259">
    <property type="entry name" value="MFS_trans_sf"/>
</dbReference>
<evidence type="ECO:0000256" key="1">
    <source>
        <dbReference type="ARBA" id="ARBA00004141"/>
    </source>
</evidence>
<sequence length="456" mass="51467">MFTKSLKLSYFVIFFLNFLTGVEYAVILPTALQFLQKYGGNEVDLGFCLSAYSFSSLFSSPIMGRWSDKTHNVKLIMIVANFFQIIGSFMYFMGVSTWFIISGRIVAGIGLGVVSASFSDVIKNTREEDRSPILSRIMVGRQIGMIIGPAFNFLLLNLNFKIGPFVLDKLSAPGLFMTLAWTILQIFVILFYTNLSEFNQVEQTDERTRLLNSNGGSSYNSIRIVDNSETDHFIIRLYNEYIREEIVAIYCSTFTVFFMQTVLETMLTPFTKDYFKWSDIENSILYGLAGLEIMIVFIFLSFLSKKYKDRTLLFIGLCGNLSTLIFLIIYLPMVVPDPNNLTQYILFIIPVFANVFSLPFIVLASISLLSKITSIHSQGLSQGIRRTVVGLACILGPNWAGAFYKQWFIMIGVLILLLLMSLIMSILSFNKLSSGPINKSTSLDDSNDNQTNSINN</sequence>
<dbReference type="GO" id="GO:0022857">
    <property type="term" value="F:transmembrane transporter activity"/>
    <property type="evidence" value="ECO:0007669"/>
    <property type="project" value="InterPro"/>
</dbReference>
<dbReference type="GO" id="GO:0016020">
    <property type="term" value="C:membrane"/>
    <property type="evidence" value="ECO:0007669"/>
    <property type="project" value="UniProtKB-SubCell"/>
</dbReference>
<dbReference type="OrthoDB" id="370281at2759"/>
<feature type="transmembrane region" description="Helical" evidence="5">
    <location>
        <begin position="312"/>
        <end position="332"/>
    </location>
</feature>
<evidence type="ECO:0000259" key="6">
    <source>
        <dbReference type="PROSITE" id="PS50850"/>
    </source>
</evidence>
<keyword evidence="4 5" id="KW-0472">Membrane</keyword>
<evidence type="ECO:0000313" key="8">
    <source>
        <dbReference type="Proteomes" id="UP000663879"/>
    </source>
</evidence>
<protein>
    <recommendedName>
        <fullName evidence="6">Major facilitator superfamily (MFS) profile domain-containing protein</fullName>
    </recommendedName>
</protein>
<feature type="transmembrane region" description="Helical" evidence="5">
    <location>
        <begin position="283"/>
        <end position="303"/>
    </location>
</feature>
<dbReference type="InterPro" id="IPR051068">
    <property type="entry name" value="MFS_Domain-Containing_Protein"/>
</dbReference>
<feature type="transmembrane region" description="Helical" evidence="5">
    <location>
        <begin position="246"/>
        <end position="263"/>
    </location>
</feature>
<keyword evidence="2 5" id="KW-0812">Transmembrane</keyword>
<dbReference type="InterPro" id="IPR020846">
    <property type="entry name" value="MFS_dom"/>
</dbReference>
<dbReference type="Proteomes" id="UP000663879">
    <property type="component" value="Unassembled WGS sequence"/>
</dbReference>
<evidence type="ECO:0000256" key="5">
    <source>
        <dbReference type="SAM" id="Phobius"/>
    </source>
</evidence>
<organism evidence="7 8">
    <name type="scientific">Brachionus calyciflorus</name>
    <dbReference type="NCBI Taxonomy" id="104777"/>
    <lineage>
        <taxon>Eukaryota</taxon>
        <taxon>Metazoa</taxon>
        <taxon>Spiralia</taxon>
        <taxon>Gnathifera</taxon>
        <taxon>Rotifera</taxon>
        <taxon>Eurotatoria</taxon>
        <taxon>Monogononta</taxon>
        <taxon>Pseudotrocha</taxon>
        <taxon>Ploima</taxon>
        <taxon>Brachionidae</taxon>
        <taxon>Brachionus</taxon>
    </lineage>
</organism>
<feature type="transmembrane region" description="Helical" evidence="5">
    <location>
        <begin position="75"/>
        <end position="93"/>
    </location>
</feature>
<gene>
    <name evidence="7" type="ORF">OXX778_LOCUS15584</name>
</gene>
<feature type="transmembrane region" description="Helical" evidence="5">
    <location>
        <begin position="407"/>
        <end position="429"/>
    </location>
</feature>
<accession>A0A814FDE5</accession>
<feature type="transmembrane region" description="Helical" evidence="5">
    <location>
        <begin position="172"/>
        <end position="192"/>
    </location>
</feature>
<dbReference type="PANTHER" id="PTHR23510">
    <property type="entry name" value="INNER MEMBRANE TRANSPORT PROTEIN YAJR"/>
    <property type="match status" value="1"/>
</dbReference>
<evidence type="ECO:0000256" key="2">
    <source>
        <dbReference type="ARBA" id="ARBA00022692"/>
    </source>
</evidence>
<feature type="domain" description="Major facilitator superfamily (MFS) profile" evidence="6">
    <location>
        <begin position="9"/>
        <end position="430"/>
    </location>
</feature>
<reference evidence="7" key="1">
    <citation type="submission" date="2021-02" db="EMBL/GenBank/DDBJ databases">
        <authorList>
            <person name="Nowell W R."/>
        </authorList>
    </citation>
    <scope>NUCLEOTIDE SEQUENCE</scope>
    <source>
        <strain evidence="7">Ploen Becks lab</strain>
    </source>
</reference>
<feature type="transmembrane region" description="Helical" evidence="5">
    <location>
        <begin position="99"/>
        <end position="122"/>
    </location>
</feature>
<dbReference type="InterPro" id="IPR011701">
    <property type="entry name" value="MFS"/>
</dbReference>
<evidence type="ECO:0000256" key="4">
    <source>
        <dbReference type="ARBA" id="ARBA00023136"/>
    </source>
</evidence>
<feature type="transmembrane region" description="Helical" evidence="5">
    <location>
        <begin position="143"/>
        <end position="160"/>
    </location>
</feature>
<name>A0A814FDE5_9BILA</name>
<keyword evidence="8" id="KW-1185">Reference proteome</keyword>